<evidence type="ECO:0000256" key="1">
    <source>
        <dbReference type="ARBA" id="ARBA00004651"/>
    </source>
</evidence>
<dbReference type="PANTHER" id="PTHR32309:SF31">
    <property type="entry name" value="CAPSULAR EXOPOLYSACCHARIDE FAMILY"/>
    <property type="match status" value="1"/>
</dbReference>
<dbReference type="OrthoDB" id="7250902at2"/>
<evidence type="ECO:0000259" key="8">
    <source>
        <dbReference type="Pfam" id="PF02706"/>
    </source>
</evidence>
<evidence type="ECO:0000256" key="2">
    <source>
        <dbReference type="ARBA" id="ARBA00022475"/>
    </source>
</evidence>
<keyword evidence="3 7" id="KW-0812">Transmembrane</keyword>
<sequence length="493" mass="54482">MTYQSGPTYPRSGGMAPIGYARPQLDLADVISLLWREKWLMLIVFVLISAIGIALASTQQKTYVAGARLSILLGQEYVFRPTVGDAGGGSAPKQEQIVQSEVEVIKSAQVAERVIRKIGLDQVFGPEEIRVSQGPDTPERRIAFGVDQFQRNFTADATANTTVIKLSYRAKDPAVAAKVLNAMIDEYLSYRREVLFEDLTGSLKVQRSEFETRLQEVEGEVTAFLGANGVADFEAERQALQGLLSSARADLLNVQSRLREAEGRYASSDRSFRNEPREVRLSFETDTSRRRLELTTQLAELQTRYTDQSQPVQDMRRRIEALDAVLQSEQGRAAGTTKTGANPVRDTLAADRARNAAEVEALTQREAILEAQVAQLQARAVQLSQAKPMFDDLMRRKAILEEQVRQFSTREASSQAQNEISRTSNENIRVIERATVPTRGKSWKRELAMLAIFFAGITALAAGGIRAFARSNFPTAASVGRTLGLPVLAVVAR</sequence>
<dbReference type="InterPro" id="IPR003856">
    <property type="entry name" value="LPS_length_determ_N"/>
</dbReference>
<keyword evidence="10" id="KW-1185">Reference proteome</keyword>
<accession>A0A2P2E959</accession>
<evidence type="ECO:0000313" key="9">
    <source>
        <dbReference type="EMBL" id="GBF57588.1"/>
    </source>
</evidence>
<feature type="coiled-coil region" evidence="6">
    <location>
        <begin position="359"/>
        <end position="410"/>
    </location>
</feature>
<gene>
    <name evidence="9" type="ORF">PbB2_01256</name>
</gene>
<evidence type="ECO:0000256" key="7">
    <source>
        <dbReference type="SAM" id="Phobius"/>
    </source>
</evidence>
<evidence type="ECO:0000256" key="5">
    <source>
        <dbReference type="ARBA" id="ARBA00023136"/>
    </source>
</evidence>
<evidence type="ECO:0000313" key="10">
    <source>
        <dbReference type="Proteomes" id="UP000245086"/>
    </source>
</evidence>
<name>A0A2P2E959_9PROT</name>
<feature type="domain" description="Polysaccharide chain length determinant N-terminal" evidence="8">
    <location>
        <begin position="24"/>
        <end position="117"/>
    </location>
</feature>
<evidence type="ECO:0000256" key="6">
    <source>
        <dbReference type="SAM" id="Coils"/>
    </source>
</evidence>
<feature type="transmembrane region" description="Helical" evidence="7">
    <location>
        <begin position="447"/>
        <end position="469"/>
    </location>
</feature>
<comment type="subcellular location">
    <subcellularLocation>
        <location evidence="1">Cell membrane</location>
        <topology evidence="1">Multi-pass membrane protein</topology>
    </subcellularLocation>
</comment>
<comment type="caution">
    <text evidence="9">The sequence shown here is derived from an EMBL/GenBank/DDBJ whole genome shotgun (WGS) entry which is preliminary data.</text>
</comment>
<dbReference type="Proteomes" id="UP000245086">
    <property type="component" value="Unassembled WGS sequence"/>
</dbReference>
<feature type="transmembrane region" description="Helical" evidence="7">
    <location>
        <begin position="39"/>
        <end position="58"/>
    </location>
</feature>
<proteinExistence type="predicted"/>
<dbReference type="InterPro" id="IPR050445">
    <property type="entry name" value="Bact_polysacc_biosynth/exp"/>
</dbReference>
<keyword evidence="4 7" id="KW-1133">Transmembrane helix</keyword>
<evidence type="ECO:0000256" key="4">
    <source>
        <dbReference type="ARBA" id="ARBA00022989"/>
    </source>
</evidence>
<feature type="coiled-coil region" evidence="6">
    <location>
        <begin position="230"/>
        <end position="264"/>
    </location>
</feature>
<reference evidence="9 10" key="1">
    <citation type="journal article" date="2018" name="Genome Announc.">
        <title>Draft Genome Sequence of "Candidatus Phycosocius bacilliformis," an Alphaproteobacterial Ectosymbiont of the Hydrocarbon-Producing Green Alga Botryococcus braunii.</title>
        <authorList>
            <person name="Tanabe Y."/>
            <person name="Yamaguchi H."/>
            <person name="Watanabe M.M."/>
        </authorList>
    </citation>
    <scope>NUCLEOTIDE SEQUENCE [LARGE SCALE GENOMIC DNA]</scope>
    <source>
        <strain evidence="9 10">BOTRYCO-2</strain>
    </source>
</reference>
<dbReference type="AlphaFoldDB" id="A0A2P2E959"/>
<organism evidence="9 10">
    <name type="scientific">Candidatus Phycosocius bacilliformis</name>
    <dbReference type="NCBI Taxonomy" id="1445552"/>
    <lineage>
        <taxon>Bacteria</taxon>
        <taxon>Pseudomonadati</taxon>
        <taxon>Pseudomonadota</taxon>
        <taxon>Alphaproteobacteria</taxon>
        <taxon>Caulobacterales</taxon>
        <taxon>Caulobacterales incertae sedis</taxon>
        <taxon>Candidatus Phycosocius</taxon>
    </lineage>
</organism>
<keyword evidence="2" id="KW-1003">Cell membrane</keyword>
<dbReference type="RefSeq" id="WP_108984465.1">
    <property type="nucleotide sequence ID" value="NZ_BFBR01000003.1"/>
</dbReference>
<dbReference type="PANTHER" id="PTHR32309">
    <property type="entry name" value="TYROSINE-PROTEIN KINASE"/>
    <property type="match status" value="1"/>
</dbReference>
<keyword evidence="6" id="KW-0175">Coiled coil</keyword>
<dbReference type="Pfam" id="PF02706">
    <property type="entry name" value="Wzz"/>
    <property type="match status" value="1"/>
</dbReference>
<protein>
    <recommendedName>
        <fullName evidence="8">Polysaccharide chain length determinant N-terminal domain-containing protein</fullName>
    </recommendedName>
</protein>
<evidence type="ECO:0000256" key="3">
    <source>
        <dbReference type="ARBA" id="ARBA00022692"/>
    </source>
</evidence>
<dbReference type="EMBL" id="BFBR01000003">
    <property type="protein sequence ID" value="GBF57588.1"/>
    <property type="molecule type" value="Genomic_DNA"/>
</dbReference>
<keyword evidence="5 7" id="KW-0472">Membrane</keyword>
<dbReference type="GO" id="GO:0005886">
    <property type="term" value="C:plasma membrane"/>
    <property type="evidence" value="ECO:0007669"/>
    <property type="project" value="UniProtKB-SubCell"/>
</dbReference>